<keyword evidence="4" id="KW-1185">Reference proteome</keyword>
<evidence type="ECO:0000256" key="1">
    <source>
        <dbReference type="SAM" id="SignalP"/>
    </source>
</evidence>
<dbReference type="Proteomes" id="UP000190130">
    <property type="component" value="Unassembled WGS sequence"/>
</dbReference>
<evidence type="ECO:0000313" key="3">
    <source>
        <dbReference type="EMBL" id="SKB36543.1"/>
    </source>
</evidence>
<dbReference type="OrthoDB" id="9810895at2"/>
<dbReference type="STRING" id="53254.SAMN05660750_00357"/>
<dbReference type="RefSeq" id="WP_055726703.1">
    <property type="nucleotide sequence ID" value="NZ_FUYX01000001.1"/>
</dbReference>
<feature type="chain" id="PRO_5014520448" evidence="1">
    <location>
        <begin position="24"/>
        <end position="105"/>
    </location>
</feature>
<dbReference type="Proteomes" id="UP000051562">
    <property type="component" value="Unassembled WGS sequence"/>
</dbReference>
<evidence type="ECO:0000313" key="2">
    <source>
        <dbReference type="EMBL" id="KQK31995.1"/>
    </source>
</evidence>
<proteinExistence type="predicted"/>
<protein>
    <submittedName>
        <fullName evidence="2">Uncharacterized protein</fullName>
    </submittedName>
</protein>
<keyword evidence="1" id="KW-0732">Signal</keyword>
<name>A0A0Q3KQG9_9HYPH</name>
<dbReference type="EMBL" id="FUYX01000001">
    <property type="protein sequence ID" value="SKB36543.1"/>
    <property type="molecule type" value="Genomic_DNA"/>
</dbReference>
<organism evidence="2 4">
    <name type="scientific">Bosea thiooxidans</name>
    <dbReference type="NCBI Taxonomy" id="53254"/>
    <lineage>
        <taxon>Bacteria</taxon>
        <taxon>Pseudomonadati</taxon>
        <taxon>Pseudomonadota</taxon>
        <taxon>Alphaproteobacteria</taxon>
        <taxon>Hyphomicrobiales</taxon>
        <taxon>Boseaceae</taxon>
        <taxon>Bosea</taxon>
    </lineage>
</organism>
<evidence type="ECO:0000313" key="4">
    <source>
        <dbReference type="Proteomes" id="UP000051562"/>
    </source>
</evidence>
<evidence type="ECO:0000313" key="5">
    <source>
        <dbReference type="Proteomes" id="UP000190130"/>
    </source>
</evidence>
<gene>
    <name evidence="2" type="ORF">ARD30_08340</name>
    <name evidence="3" type="ORF">SAMN05660750_00357</name>
</gene>
<dbReference type="AlphaFoldDB" id="A0A0Q3KQG9"/>
<feature type="signal peptide" evidence="1">
    <location>
        <begin position="1"/>
        <end position="23"/>
    </location>
</feature>
<reference evidence="2 4" key="1">
    <citation type="submission" date="2015-10" db="EMBL/GenBank/DDBJ databases">
        <title>Draft genome of Bosea thiooxidans.</title>
        <authorList>
            <person name="Wang X."/>
        </authorList>
    </citation>
    <scope>NUCLEOTIDE SEQUENCE [LARGE SCALE GENOMIC DNA]</scope>
    <source>
        <strain evidence="2 4">CGMCC 9174</strain>
    </source>
</reference>
<accession>A0A0Q3KQG9</accession>
<dbReference type="EMBL" id="LMAR01000009">
    <property type="protein sequence ID" value="KQK31995.1"/>
    <property type="molecule type" value="Genomic_DNA"/>
</dbReference>
<reference evidence="3 5" key="2">
    <citation type="submission" date="2017-02" db="EMBL/GenBank/DDBJ databases">
        <authorList>
            <person name="Peterson S.W."/>
        </authorList>
    </citation>
    <scope>NUCLEOTIDE SEQUENCE [LARGE SCALE GENOMIC DNA]</scope>
    <source>
        <strain evidence="3 5">DSM 9653</strain>
    </source>
</reference>
<sequence>MAFAKFLMSAALVGTAHIAPALAQEPESRGPPCAERSHVAAQLREAFGERMIGSGLAESGVLFEIYVSPSGTWTLLATTPVGTSCLVGAGEAWDPLPEPDAYAAR</sequence>